<protein>
    <recommendedName>
        <fullName evidence="1">Shedu protein SduA C-terminal domain-containing protein</fullName>
    </recommendedName>
</protein>
<name>A0ABR9IIR0_RHIVS</name>
<organism evidence="2 3">
    <name type="scientific">Rhizobium viscosum</name>
    <name type="common">Arthrobacter viscosus</name>
    <dbReference type="NCBI Taxonomy" id="1673"/>
    <lineage>
        <taxon>Bacteria</taxon>
        <taxon>Pseudomonadati</taxon>
        <taxon>Pseudomonadota</taxon>
        <taxon>Alphaproteobacteria</taxon>
        <taxon>Hyphomicrobiales</taxon>
        <taxon>Rhizobiaceae</taxon>
        <taxon>Rhizobium/Agrobacterium group</taxon>
        <taxon>Rhizobium</taxon>
    </lineage>
</organism>
<dbReference type="InterPro" id="IPR025359">
    <property type="entry name" value="SduA_C"/>
</dbReference>
<keyword evidence="3" id="KW-1185">Reference proteome</keyword>
<evidence type="ECO:0000259" key="1">
    <source>
        <dbReference type="Pfam" id="PF14082"/>
    </source>
</evidence>
<dbReference type="RefSeq" id="WP_192727343.1">
    <property type="nucleotide sequence ID" value="NZ_BAAAVL010000003.1"/>
</dbReference>
<evidence type="ECO:0000313" key="3">
    <source>
        <dbReference type="Proteomes" id="UP000620262"/>
    </source>
</evidence>
<comment type="caution">
    <text evidence="2">The sequence shown here is derived from an EMBL/GenBank/DDBJ whole genome shotgun (WGS) entry which is preliminary data.</text>
</comment>
<evidence type="ECO:0000313" key="2">
    <source>
        <dbReference type="EMBL" id="MBE1503072.1"/>
    </source>
</evidence>
<dbReference type="EMBL" id="JADBEC010000001">
    <property type="protein sequence ID" value="MBE1503072.1"/>
    <property type="molecule type" value="Genomic_DNA"/>
</dbReference>
<feature type="domain" description="Shedu protein SduA C-terminal" evidence="1">
    <location>
        <begin position="205"/>
        <end position="375"/>
    </location>
</feature>
<dbReference type="Pfam" id="PF14082">
    <property type="entry name" value="SduA_C"/>
    <property type="match status" value="1"/>
</dbReference>
<reference evidence="2 3" key="1">
    <citation type="submission" date="2020-10" db="EMBL/GenBank/DDBJ databases">
        <title>Sequencing the genomes of 1000 actinobacteria strains.</title>
        <authorList>
            <person name="Klenk H.-P."/>
        </authorList>
    </citation>
    <scope>NUCLEOTIDE SEQUENCE [LARGE SCALE GENOMIC DNA]</scope>
    <source>
        <strain evidence="2 3">DSM 7307</strain>
    </source>
</reference>
<proteinExistence type="predicted"/>
<accession>A0ABR9IIR0</accession>
<sequence>MSGFDDGATIGGWRTDHLYVHPFKNGDGKFFTVIIEEGGSRSIEYIPPFPSRNRLKVKFTFITERNEITKVELRKYKEYKDGWREQWSGADDPIALSHFSFQKIMALLQLMTELDLASVTERRLAIHEGYGPIDRETADKVKSIVALPEGYKILDEVLQSGLIQSHDIVNIGYRKAQLGIFKRLLEEPGYLDVYKVEEGLTTPQEEKVWQNFFQRNPWIFGFGLDYRYLNILQAEAHIADTDLSGNDAAIVDFLMGCTDFTVLVEVKKPSTPLFLKNQNRANSWRLSRDFTDAVSQILEQKASWQIKAETNAHKNLNGAGKLLRQRTLDPKCILITSSDAAFAGSEKEREIKLRTFELFRRDTRNIEVLTYDELYERASFIVSEKGSGRNASIDDSIDYPF</sequence>
<dbReference type="Proteomes" id="UP000620262">
    <property type="component" value="Unassembled WGS sequence"/>
</dbReference>
<gene>
    <name evidence="2" type="ORF">H4W29_000253</name>
</gene>